<sequence>MERPLLQEHVIPAAGRQWWTWTALAATALVLSCLQLISIHRVGELQSAVAPLTLQLSPATEAVQLSHLKIKGKLLEKPGKYLIGGLTPPVDQGSRANCWLFAIVGVLEDSYRRQGIERGWLSEDMYLYLSRQSLGISIMDICKKHPSGLCPATTSADGSVIAWGNTTNWADEKLLWYLKELGTKALPGSVCPYTVSATGEKVCEGMEAALQTNPLEFKVKRADIFYDIPDMQRALIEKKRALTFSISVLKAEFFFPCTKATAKTYKGCDPEGDQCVPCPLTRAFVGIACCIPQTRAAVTMAGEWYHRPNGKQLVLGGHAINAVGYSDSYTDEWGNKGGLIVRHACTVRNSWKDGLGFAHGATGHGSHSAAWYMREVSEKDEALVCPNPHSPRECVGAKAVLDAKQAHQPLNLTCSDNSNFVASGTVCVKGGTYFLNNLTEWDGDGLFIACFVGDGHPEARAPPLLRGVVCAPPLLLDDLSSIMVPSKLEHINDPDVCGYNFISYATIEKTMSRIGGIAAGDFTVEWSRTSYESQKDFYTPTPRNYSLIAASTRKMPKTRIQAGGLWL</sequence>
<dbReference type="PaxDb" id="2903-EOD11970"/>
<dbReference type="Proteomes" id="UP000013827">
    <property type="component" value="Unassembled WGS sequence"/>
</dbReference>
<dbReference type="KEGG" id="ehx:EMIHUDRAFT_470863"/>
<reference evidence="2" key="1">
    <citation type="journal article" date="2013" name="Nature">
        <title>Pan genome of the phytoplankton Emiliania underpins its global distribution.</title>
        <authorList>
            <person name="Read B.A."/>
            <person name="Kegel J."/>
            <person name="Klute M.J."/>
            <person name="Kuo A."/>
            <person name="Lefebvre S.C."/>
            <person name="Maumus F."/>
            <person name="Mayer C."/>
            <person name="Miller J."/>
            <person name="Monier A."/>
            <person name="Salamov A."/>
            <person name="Young J."/>
            <person name="Aguilar M."/>
            <person name="Claverie J.M."/>
            <person name="Frickenhaus S."/>
            <person name="Gonzalez K."/>
            <person name="Herman E.K."/>
            <person name="Lin Y.C."/>
            <person name="Napier J."/>
            <person name="Ogata H."/>
            <person name="Sarno A.F."/>
            <person name="Shmutz J."/>
            <person name="Schroeder D."/>
            <person name="de Vargas C."/>
            <person name="Verret F."/>
            <person name="von Dassow P."/>
            <person name="Valentin K."/>
            <person name="Van de Peer Y."/>
            <person name="Wheeler G."/>
            <person name="Dacks J.B."/>
            <person name="Delwiche C.F."/>
            <person name="Dyhrman S.T."/>
            <person name="Glockner G."/>
            <person name="John U."/>
            <person name="Richards T."/>
            <person name="Worden A.Z."/>
            <person name="Zhang X."/>
            <person name="Grigoriev I.V."/>
            <person name="Allen A.E."/>
            <person name="Bidle K."/>
            <person name="Borodovsky M."/>
            <person name="Bowler C."/>
            <person name="Brownlee C."/>
            <person name="Cock J.M."/>
            <person name="Elias M."/>
            <person name="Gladyshev V.N."/>
            <person name="Groth M."/>
            <person name="Guda C."/>
            <person name="Hadaegh A."/>
            <person name="Iglesias-Rodriguez M.D."/>
            <person name="Jenkins J."/>
            <person name="Jones B.M."/>
            <person name="Lawson T."/>
            <person name="Leese F."/>
            <person name="Lindquist E."/>
            <person name="Lobanov A."/>
            <person name="Lomsadze A."/>
            <person name="Malik S.B."/>
            <person name="Marsh M.E."/>
            <person name="Mackinder L."/>
            <person name="Mock T."/>
            <person name="Mueller-Roeber B."/>
            <person name="Pagarete A."/>
            <person name="Parker M."/>
            <person name="Probert I."/>
            <person name="Quesneville H."/>
            <person name="Raines C."/>
            <person name="Rensing S.A."/>
            <person name="Riano-Pachon D.M."/>
            <person name="Richier S."/>
            <person name="Rokitta S."/>
            <person name="Shiraiwa Y."/>
            <person name="Soanes D.M."/>
            <person name="van der Giezen M."/>
            <person name="Wahlund T.M."/>
            <person name="Williams B."/>
            <person name="Wilson W."/>
            <person name="Wolfe G."/>
            <person name="Wurch L.L."/>
        </authorList>
    </citation>
    <scope>NUCLEOTIDE SEQUENCE</scope>
</reference>
<dbReference type="SUPFAM" id="SSF54001">
    <property type="entry name" value="Cysteine proteinases"/>
    <property type="match status" value="1"/>
</dbReference>
<dbReference type="OMA" id="CYLTATQ"/>
<evidence type="ECO:0008006" key="3">
    <source>
        <dbReference type="Google" id="ProtNLM"/>
    </source>
</evidence>
<protein>
    <recommendedName>
        <fullName evidence="3">Peptidase C1A papain C-terminal domain-containing protein</fullName>
    </recommendedName>
</protein>
<dbReference type="InterPro" id="IPR038765">
    <property type="entry name" value="Papain-like_cys_pep_sf"/>
</dbReference>
<reference evidence="1" key="2">
    <citation type="submission" date="2024-10" db="UniProtKB">
        <authorList>
            <consortium name="EnsemblProtists"/>
        </authorList>
    </citation>
    <scope>IDENTIFICATION</scope>
</reference>
<dbReference type="HOGENOM" id="CLU_029585_0_0_1"/>
<accession>A0A0D3IL35</accession>
<dbReference type="GeneID" id="17258117"/>
<keyword evidence="2" id="KW-1185">Reference proteome</keyword>
<dbReference type="PANTHER" id="PTHR35899:SF1">
    <property type="entry name" value="PEPTIDASE C1A PAPAIN C-TERMINAL DOMAIN-CONTAINING PROTEIN"/>
    <property type="match status" value="1"/>
</dbReference>
<evidence type="ECO:0000313" key="2">
    <source>
        <dbReference type="Proteomes" id="UP000013827"/>
    </source>
</evidence>
<dbReference type="eggNOG" id="ENOG502QRJI">
    <property type="taxonomic scope" value="Eukaryota"/>
</dbReference>
<dbReference type="PROSITE" id="PS51257">
    <property type="entry name" value="PROKAR_LIPOPROTEIN"/>
    <property type="match status" value="1"/>
</dbReference>
<organism evidence="1 2">
    <name type="scientific">Emiliania huxleyi (strain CCMP1516)</name>
    <dbReference type="NCBI Taxonomy" id="280463"/>
    <lineage>
        <taxon>Eukaryota</taxon>
        <taxon>Haptista</taxon>
        <taxon>Haptophyta</taxon>
        <taxon>Prymnesiophyceae</taxon>
        <taxon>Isochrysidales</taxon>
        <taxon>Noelaerhabdaceae</taxon>
        <taxon>Emiliania</taxon>
    </lineage>
</organism>
<name>A0A0D3IL35_EMIH1</name>
<dbReference type="Gene3D" id="3.90.70.10">
    <property type="entry name" value="Cysteine proteinases"/>
    <property type="match status" value="1"/>
</dbReference>
<proteinExistence type="predicted"/>
<dbReference type="PANTHER" id="PTHR35899">
    <property type="entry name" value="PAPAIN FAMILY CYSTEINE PROTEASE DOMAIN CONTAINING PROTEIN"/>
    <property type="match status" value="1"/>
</dbReference>
<evidence type="ECO:0000313" key="1">
    <source>
        <dbReference type="EnsemblProtists" id="EOD11970"/>
    </source>
</evidence>
<dbReference type="AlphaFoldDB" id="A0A0D3IL35"/>
<dbReference type="EnsemblProtists" id="EOD11970">
    <property type="protein sequence ID" value="EOD11970"/>
    <property type="gene ID" value="EMIHUDRAFT_470863"/>
</dbReference>
<dbReference type="RefSeq" id="XP_005764399.1">
    <property type="nucleotide sequence ID" value="XM_005764342.1"/>
</dbReference>
<dbReference type="CDD" id="cd02619">
    <property type="entry name" value="Peptidase_C1"/>
    <property type="match status" value="1"/>
</dbReference>